<evidence type="ECO:0000256" key="7">
    <source>
        <dbReference type="HAMAP-Rule" id="MF_01147"/>
    </source>
</evidence>
<keyword evidence="3 7" id="KW-0808">Transferase</keyword>
<dbReference type="PROSITE" id="PS01311">
    <property type="entry name" value="LGT"/>
    <property type="match status" value="1"/>
</dbReference>
<keyword evidence="4 7" id="KW-0812">Transmembrane</keyword>
<dbReference type="GO" id="GO:0008961">
    <property type="term" value="F:phosphatidylglycerol-prolipoprotein diacylglyceryl transferase activity"/>
    <property type="evidence" value="ECO:0007669"/>
    <property type="project" value="UniProtKB-UniRule"/>
</dbReference>
<dbReference type="Pfam" id="PF01790">
    <property type="entry name" value="LGT"/>
    <property type="match status" value="1"/>
</dbReference>
<comment type="function">
    <text evidence="7">Catalyzes the transfer of the diacylglyceryl group from phosphatidylglycerol to the sulfhydryl group of the N-terminal cysteine of a prolipoprotein, the first step in the formation of mature lipoproteins.</text>
</comment>
<keyword evidence="8" id="KW-0328">Glycosyltransferase</keyword>
<evidence type="ECO:0000313" key="9">
    <source>
        <dbReference type="Proteomes" id="UP000675379"/>
    </source>
</evidence>
<evidence type="ECO:0000256" key="1">
    <source>
        <dbReference type="ARBA" id="ARBA00007150"/>
    </source>
</evidence>
<feature type="transmembrane region" description="Helical" evidence="7">
    <location>
        <begin position="13"/>
        <end position="35"/>
    </location>
</feature>
<feature type="transmembrane region" description="Helical" evidence="7">
    <location>
        <begin position="47"/>
        <end position="68"/>
    </location>
</feature>
<evidence type="ECO:0000256" key="2">
    <source>
        <dbReference type="ARBA" id="ARBA00022475"/>
    </source>
</evidence>
<dbReference type="HAMAP" id="MF_01147">
    <property type="entry name" value="Lgt"/>
    <property type="match status" value="1"/>
</dbReference>
<keyword evidence="9" id="KW-1185">Reference proteome</keyword>
<comment type="caution">
    <text evidence="8">The sequence shown here is derived from an EMBL/GenBank/DDBJ whole genome shotgun (WGS) entry which is preliminary data.</text>
</comment>
<feature type="transmembrane region" description="Helical" evidence="7">
    <location>
        <begin position="205"/>
        <end position="222"/>
    </location>
</feature>
<dbReference type="PANTHER" id="PTHR30589:SF0">
    <property type="entry name" value="PHOSPHATIDYLGLYCEROL--PROLIPOPROTEIN DIACYLGLYCERYL TRANSFERASE"/>
    <property type="match status" value="1"/>
</dbReference>
<evidence type="ECO:0000256" key="3">
    <source>
        <dbReference type="ARBA" id="ARBA00022679"/>
    </source>
</evidence>
<dbReference type="GO" id="GO:0005886">
    <property type="term" value="C:plasma membrane"/>
    <property type="evidence" value="ECO:0007669"/>
    <property type="project" value="UniProtKB-SubCell"/>
</dbReference>
<dbReference type="AlphaFoldDB" id="A0A941HQW0"/>
<evidence type="ECO:0000256" key="4">
    <source>
        <dbReference type="ARBA" id="ARBA00022692"/>
    </source>
</evidence>
<keyword evidence="5 7" id="KW-1133">Transmembrane helix</keyword>
<proteinExistence type="inferred from homology"/>
<feature type="transmembrane region" description="Helical" evidence="7">
    <location>
        <begin position="174"/>
        <end position="193"/>
    </location>
</feature>
<dbReference type="EC" id="2.5.1.145" evidence="7"/>
<dbReference type="RefSeq" id="WP_211802241.1">
    <property type="nucleotide sequence ID" value="NZ_JAGSCS010000015.1"/>
</dbReference>
<comment type="catalytic activity">
    <reaction evidence="7">
        <text>L-cysteinyl-[prolipoprotein] + a 1,2-diacyl-sn-glycero-3-phospho-(1'-sn-glycerol) = an S-1,2-diacyl-sn-glyceryl-L-cysteinyl-[prolipoprotein] + sn-glycerol 1-phosphate + H(+)</text>
        <dbReference type="Rhea" id="RHEA:56712"/>
        <dbReference type="Rhea" id="RHEA-COMP:14679"/>
        <dbReference type="Rhea" id="RHEA-COMP:14680"/>
        <dbReference type="ChEBI" id="CHEBI:15378"/>
        <dbReference type="ChEBI" id="CHEBI:29950"/>
        <dbReference type="ChEBI" id="CHEBI:57685"/>
        <dbReference type="ChEBI" id="CHEBI:64716"/>
        <dbReference type="ChEBI" id="CHEBI:140658"/>
        <dbReference type="EC" id="2.5.1.145"/>
    </reaction>
</comment>
<reference evidence="8" key="1">
    <citation type="submission" date="2021-04" db="EMBL/GenBank/DDBJ databases">
        <title>Proteiniclasticum sedimins sp. nov., an obligate anaerobic bacterium isolated from anaerobic sludge.</title>
        <authorList>
            <person name="Liu J."/>
        </authorList>
    </citation>
    <scope>NUCLEOTIDE SEQUENCE</scope>
    <source>
        <strain evidence="8">BAD-10</strain>
    </source>
</reference>
<keyword evidence="6 7" id="KW-0472">Membrane</keyword>
<dbReference type="NCBIfam" id="TIGR00544">
    <property type="entry name" value="lgt"/>
    <property type="match status" value="1"/>
</dbReference>
<comment type="subcellular location">
    <subcellularLocation>
        <location evidence="7">Cell membrane</location>
        <topology evidence="7">Multi-pass membrane protein</topology>
    </subcellularLocation>
</comment>
<evidence type="ECO:0000313" key="8">
    <source>
        <dbReference type="EMBL" id="MBR0576821.1"/>
    </source>
</evidence>
<comment type="pathway">
    <text evidence="7">Protein modification; lipoprotein biosynthesis (diacylglyceryl transfer).</text>
</comment>
<accession>A0A941HQW0</accession>
<feature type="binding site" evidence="7">
    <location>
        <position position="134"/>
    </location>
    <ligand>
        <name>a 1,2-diacyl-sn-glycero-3-phospho-(1'-sn-glycerol)</name>
        <dbReference type="ChEBI" id="CHEBI:64716"/>
    </ligand>
</feature>
<evidence type="ECO:0000256" key="5">
    <source>
        <dbReference type="ARBA" id="ARBA00022989"/>
    </source>
</evidence>
<name>A0A941HQW0_9CLOT</name>
<protein>
    <recommendedName>
        <fullName evidence="7">Phosphatidylglycerol--prolipoprotein diacylglyceryl transferase</fullName>
        <ecNumber evidence="7">2.5.1.145</ecNumber>
    </recommendedName>
</protein>
<comment type="similarity">
    <text evidence="1 7">Belongs to the Lgt family.</text>
</comment>
<feature type="transmembrane region" description="Helical" evidence="7">
    <location>
        <begin position="88"/>
        <end position="107"/>
    </location>
</feature>
<evidence type="ECO:0000256" key="6">
    <source>
        <dbReference type="ARBA" id="ARBA00023136"/>
    </source>
</evidence>
<feature type="transmembrane region" description="Helical" evidence="7">
    <location>
        <begin position="234"/>
        <end position="252"/>
    </location>
</feature>
<dbReference type="EMBL" id="JAGSCS010000015">
    <property type="protein sequence ID" value="MBR0576821.1"/>
    <property type="molecule type" value="Genomic_DNA"/>
</dbReference>
<gene>
    <name evidence="7" type="primary">lgt</name>
    <name evidence="8" type="ORF">KCG48_10810</name>
</gene>
<dbReference type="PANTHER" id="PTHR30589">
    <property type="entry name" value="PROLIPOPROTEIN DIACYLGLYCERYL TRANSFERASE"/>
    <property type="match status" value="1"/>
</dbReference>
<dbReference type="GO" id="GO:0042158">
    <property type="term" value="P:lipoprotein biosynthetic process"/>
    <property type="evidence" value="ECO:0007669"/>
    <property type="project" value="UniProtKB-UniRule"/>
</dbReference>
<dbReference type="Proteomes" id="UP000675379">
    <property type="component" value="Unassembled WGS sequence"/>
</dbReference>
<dbReference type="InterPro" id="IPR001640">
    <property type="entry name" value="Lgt"/>
</dbReference>
<sequence>MNPVAFNLFGIDVMWYGVLITLGVLVAFGIVYINCRRSGGTISFDDITDAFLYAFPLALIGARLYYVLYELENYKTLADVLNFRNGGLAIHGGLIGAAVGVVIYKFVKKKTVKEVLSMADAAAPSIILAQAIGRWGNFMNQEAHGGPVSEEFIKRFPEFIQKGMLIKGTYYHPTFLYESLWNVLGFIILMYIFGKRRKNEEGVTLYAYMIVYSIGRYFIEGMRTDSLMFMGMRQAQLISLAAILFGIIMIVITKRRAKNQIGSIV</sequence>
<organism evidence="8 9">
    <name type="scientific">Proteiniclasticum sediminis</name>
    <dbReference type="NCBI Taxonomy" id="2804028"/>
    <lineage>
        <taxon>Bacteria</taxon>
        <taxon>Bacillati</taxon>
        <taxon>Bacillota</taxon>
        <taxon>Clostridia</taxon>
        <taxon>Eubacteriales</taxon>
        <taxon>Clostridiaceae</taxon>
        <taxon>Proteiniclasticum</taxon>
    </lineage>
</organism>
<keyword evidence="2 7" id="KW-1003">Cell membrane</keyword>